<sequence>MCIGVRERSGVRGREREDFLTELATKTRCLPPVSTPLSPSLRCSSHPPQACVSSKAYLTLCSHSERLPWYCQGALSSLLPVLSTDRGEHATCDMTGDGSLLSASFPPVFSTTARHAHGDTQDAVNRRKGMDTSLPLMRRGSAAGEQRNAGAGILVGSPVTRKQERPETGLFLKLQLLRGSLAAPDLTHIRVKLHLVAKDKTEERLSPIFLSQAQQPPPLPLNNTHIYSDIHALLETP</sequence>
<evidence type="ECO:0000313" key="2">
    <source>
        <dbReference type="Proteomes" id="UP000245119"/>
    </source>
</evidence>
<protein>
    <submittedName>
        <fullName evidence="1">Uncharacterized protein</fullName>
    </submittedName>
</protein>
<accession>A0A2T7PC16</accession>
<proteinExistence type="predicted"/>
<name>A0A2T7PC16_POMCA</name>
<dbReference type="AlphaFoldDB" id="A0A2T7PC16"/>
<evidence type="ECO:0000313" key="1">
    <source>
        <dbReference type="EMBL" id="PVD30964.1"/>
    </source>
</evidence>
<keyword evidence="2" id="KW-1185">Reference proteome</keyword>
<dbReference type="EMBL" id="PZQS01000005">
    <property type="protein sequence ID" value="PVD30964.1"/>
    <property type="molecule type" value="Genomic_DNA"/>
</dbReference>
<reference evidence="1 2" key="1">
    <citation type="submission" date="2018-04" db="EMBL/GenBank/DDBJ databases">
        <title>The genome of golden apple snail Pomacea canaliculata provides insight into stress tolerance and invasive adaptation.</title>
        <authorList>
            <person name="Liu C."/>
            <person name="Liu B."/>
            <person name="Ren Y."/>
            <person name="Zhang Y."/>
            <person name="Wang H."/>
            <person name="Li S."/>
            <person name="Jiang F."/>
            <person name="Yin L."/>
            <person name="Zhang G."/>
            <person name="Qian W."/>
            <person name="Fan W."/>
        </authorList>
    </citation>
    <scope>NUCLEOTIDE SEQUENCE [LARGE SCALE GENOMIC DNA]</scope>
    <source>
        <strain evidence="1">SZHN2017</strain>
        <tissue evidence="1">Muscle</tissue>
    </source>
</reference>
<gene>
    <name evidence="1" type="ORF">C0Q70_10240</name>
</gene>
<comment type="caution">
    <text evidence="1">The sequence shown here is derived from an EMBL/GenBank/DDBJ whole genome shotgun (WGS) entry which is preliminary data.</text>
</comment>
<organism evidence="1 2">
    <name type="scientific">Pomacea canaliculata</name>
    <name type="common">Golden apple snail</name>
    <dbReference type="NCBI Taxonomy" id="400727"/>
    <lineage>
        <taxon>Eukaryota</taxon>
        <taxon>Metazoa</taxon>
        <taxon>Spiralia</taxon>
        <taxon>Lophotrochozoa</taxon>
        <taxon>Mollusca</taxon>
        <taxon>Gastropoda</taxon>
        <taxon>Caenogastropoda</taxon>
        <taxon>Architaenioglossa</taxon>
        <taxon>Ampullarioidea</taxon>
        <taxon>Ampullariidae</taxon>
        <taxon>Pomacea</taxon>
    </lineage>
</organism>
<dbReference type="Proteomes" id="UP000245119">
    <property type="component" value="Linkage Group LG5"/>
</dbReference>